<evidence type="ECO:0000313" key="2">
    <source>
        <dbReference type="EMBL" id="KGX90622.1"/>
    </source>
</evidence>
<gene>
    <name evidence="2" type="ORF">N783_19890</name>
</gene>
<keyword evidence="1" id="KW-1133">Transmembrane helix</keyword>
<dbReference type="EMBL" id="AVPF01000006">
    <property type="protein sequence ID" value="KGX90622.1"/>
    <property type="molecule type" value="Genomic_DNA"/>
</dbReference>
<dbReference type="SUPFAM" id="SSF48371">
    <property type="entry name" value="ARM repeat"/>
    <property type="match status" value="1"/>
</dbReference>
<evidence type="ECO:0008006" key="4">
    <source>
        <dbReference type="Google" id="ProtNLM"/>
    </source>
</evidence>
<protein>
    <recommendedName>
        <fullName evidence="4">HEAT repeat domain-containing protein</fullName>
    </recommendedName>
</protein>
<feature type="transmembrane region" description="Helical" evidence="1">
    <location>
        <begin position="7"/>
        <end position="29"/>
    </location>
</feature>
<accession>A0A0A5I467</accession>
<dbReference type="AlphaFoldDB" id="A0A0A5I467"/>
<dbReference type="InterPro" id="IPR011989">
    <property type="entry name" value="ARM-like"/>
</dbReference>
<dbReference type="OrthoDB" id="2112914at2"/>
<proteinExistence type="predicted"/>
<dbReference type="InterPro" id="IPR016024">
    <property type="entry name" value="ARM-type_fold"/>
</dbReference>
<dbReference type="Gene3D" id="1.25.10.10">
    <property type="entry name" value="Leucine-rich Repeat Variant"/>
    <property type="match status" value="1"/>
</dbReference>
<dbReference type="STRING" id="1385511.GCA_000425225_01526"/>
<name>A0A0A5I467_9BACI</name>
<dbReference type="Proteomes" id="UP000030403">
    <property type="component" value="Unassembled WGS sequence"/>
</dbReference>
<comment type="caution">
    <text evidence="2">The sequence shown here is derived from an EMBL/GenBank/DDBJ whole genome shotgun (WGS) entry which is preliminary data.</text>
</comment>
<evidence type="ECO:0000313" key="3">
    <source>
        <dbReference type="Proteomes" id="UP000030403"/>
    </source>
</evidence>
<dbReference type="RefSeq" id="WP_027448415.1">
    <property type="nucleotide sequence ID" value="NZ_AVPF01000006.1"/>
</dbReference>
<sequence>MFVNLDMAYWVIYGLLAILGLNVFIILAMKIQKKQTQKKTQKCVQQFQEYLDTLQSDLKQKDQLPLPDKPLNKFEKQVLQQVLFDWIHHYSGEEQTKIEVLCKDLGLVELNLKRLKSLSHKTQIDAAYNLGVMRAPEATDPLFQLLYRNKRDSTMFIIARSIAQTSDQPVKVKDMIIHLSEDNHNNYALITDISQESSLDLRVIYTQLLKESRPVLTKVALLGLMEESTPDLHSQVLPFITSEDKEVRELTVQLLIYSGACSASEIQKFIRFKDWEIRSFIAEWIGDANKTEYTNLLEEGLKDKNWTVARSSARSLLKLGESGFEMLCEVAQMNKAGADVALECLHEELSIQASKAEQMKQSSDYDHKLHIFKQHFGDDQKLNPAM</sequence>
<reference evidence="2 3" key="1">
    <citation type="submission" date="2013-08" db="EMBL/GenBank/DDBJ databases">
        <authorList>
            <person name="Huang J."/>
            <person name="Wang G."/>
        </authorList>
    </citation>
    <scope>NUCLEOTIDE SEQUENCE [LARGE SCALE GENOMIC DNA]</scope>
    <source>
        <strain evidence="2 3">BH030004</strain>
    </source>
</reference>
<organism evidence="2 3">
    <name type="scientific">Pontibacillus marinus BH030004 = DSM 16465</name>
    <dbReference type="NCBI Taxonomy" id="1385511"/>
    <lineage>
        <taxon>Bacteria</taxon>
        <taxon>Bacillati</taxon>
        <taxon>Bacillota</taxon>
        <taxon>Bacilli</taxon>
        <taxon>Bacillales</taxon>
        <taxon>Bacillaceae</taxon>
        <taxon>Pontibacillus</taxon>
    </lineage>
</organism>
<keyword evidence="1" id="KW-0472">Membrane</keyword>
<dbReference type="eggNOG" id="COG1413">
    <property type="taxonomic scope" value="Bacteria"/>
</dbReference>
<keyword evidence="1" id="KW-0812">Transmembrane</keyword>
<evidence type="ECO:0000256" key="1">
    <source>
        <dbReference type="SAM" id="Phobius"/>
    </source>
</evidence>
<keyword evidence="3" id="KW-1185">Reference proteome</keyword>